<organism evidence="4 5">
    <name type="scientific">Saxibacter everestensis</name>
    <dbReference type="NCBI Taxonomy" id="2909229"/>
    <lineage>
        <taxon>Bacteria</taxon>
        <taxon>Bacillati</taxon>
        <taxon>Actinomycetota</taxon>
        <taxon>Actinomycetes</taxon>
        <taxon>Micrococcales</taxon>
        <taxon>Brevibacteriaceae</taxon>
        <taxon>Saxibacter</taxon>
    </lineage>
</organism>
<dbReference type="GO" id="GO:0016301">
    <property type="term" value="F:kinase activity"/>
    <property type="evidence" value="ECO:0007669"/>
    <property type="project" value="UniProtKB-KW"/>
</dbReference>
<evidence type="ECO:0000313" key="5">
    <source>
        <dbReference type="Proteomes" id="UP001209083"/>
    </source>
</evidence>
<feature type="domain" description="Carbohydrate kinase PfkB" evidence="3">
    <location>
        <begin position="10"/>
        <end position="287"/>
    </location>
</feature>
<dbReference type="RefSeq" id="WP_349638118.1">
    <property type="nucleotide sequence ID" value="NZ_CP090958.1"/>
</dbReference>
<dbReference type="PROSITE" id="PS00584">
    <property type="entry name" value="PFKB_KINASES_2"/>
    <property type="match status" value="1"/>
</dbReference>
<dbReference type="InterPro" id="IPR029056">
    <property type="entry name" value="Ribokinase-like"/>
</dbReference>
<dbReference type="SUPFAM" id="SSF53613">
    <property type="entry name" value="Ribokinase-like"/>
    <property type="match status" value="1"/>
</dbReference>
<dbReference type="InterPro" id="IPR011611">
    <property type="entry name" value="PfkB_dom"/>
</dbReference>
<keyword evidence="1" id="KW-0808">Transferase</keyword>
<evidence type="ECO:0000256" key="2">
    <source>
        <dbReference type="ARBA" id="ARBA00022777"/>
    </source>
</evidence>
<proteinExistence type="predicted"/>
<dbReference type="PANTHER" id="PTHR42774:SF3">
    <property type="entry name" value="KETOHEXOKINASE"/>
    <property type="match status" value="1"/>
</dbReference>
<keyword evidence="2 4" id="KW-0418">Kinase</keyword>
<gene>
    <name evidence="4" type="ORF">LWF01_14730</name>
</gene>
<name>A0ABY8QR67_9MICO</name>
<reference evidence="4 5" key="1">
    <citation type="submission" date="2023-05" db="EMBL/GenBank/DDBJ databases">
        <title>Lithophilousrod everest ZFBP1038 complete genpme.</title>
        <authorList>
            <person name="Tian M."/>
        </authorList>
    </citation>
    <scope>NUCLEOTIDE SEQUENCE [LARGE SCALE GENOMIC DNA]</scope>
    <source>
        <strain evidence="4 5">ZFBP1038</strain>
    </source>
</reference>
<dbReference type="PANTHER" id="PTHR42774">
    <property type="entry name" value="PHOSPHOTRANSFERASE SYSTEM TRANSPORT PROTEIN"/>
    <property type="match status" value="1"/>
</dbReference>
<evidence type="ECO:0000259" key="3">
    <source>
        <dbReference type="Pfam" id="PF00294"/>
    </source>
</evidence>
<dbReference type="Pfam" id="PF00294">
    <property type="entry name" value="PfkB"/>
    <property type="match status" value="1"/>
</dbReference>
<evidence type="ECO:0000256" key="1">
    <source>
        <dbReference type="ARBA" id="ARBA00022679"/>
    </source>
</evidence>
<dbReference type="InterPro" id="IPR002173">
    <property type="entry name" value="Carboh/pur_kinase_PfkB_CS"/>
</dbReference>
<evidence type="ECO:0000313" key="4">
    <source>
        <dbReference type="EMBL" id="WGW11331.1"/>
    </source>
</evidence>
<sequence>MAPEQPAPRAVFVGLATLDVLHWVDAPPAANQKVTALRQDVAAGGPATNAAVTFAALGGQAQLISAVGASAAASVLREDLETHGVELIDVVGSGRFQLPVSAIAVTEASGERTIVSVDAAGQAVPVPAQALRSIAGAAAVLVDGHHPELALAAASEARKCGVPVILDAGRWKPVMSELLPLTDIAICSADFRVPGTTSSAQTAAELAALDVPAIAVTNGAAPISWRQQNQAGIVDVPEVRAVDTLGAGDSFHGAFAFFHADPAMEFSDALAAAARVAALRCQFTGPREWLGHLAELDLKRSSS</sequence>
<dbReference type="InterPro" id="IPR052562">
    <property type="entry name" value="Ketohexokinase-related"/>
</dbReference>
<keyword evidence="5" id="KW-1185">Reference proteome</keyword>
<accession>A0ABY8QR67</accession>
<dbReference type="EMBL" id="CP090958">
    <property type="protein sequence ID" value="WGW11331.1"/>
    <property type="molecule type" value="Genomic_DNA"/>
</dbReference>
<dbReference type="Gene3D" id="3.40.1190.20">
    <property type="match status" value="1"/>
</dbReference>
<protein>
    <submittedName>
        <fullName evidence="4">PfkB family carbohydrate kinase</fullName>
    </submittedName>
</protein>
<dbReference type="Proteomes" id="UP001209083">
    <property type="component" value="Chromosome"/>
</dbReference>